<dbReference type="CDD" id="cd00130">
    <property type="entry name" value="PAS"/>
    <property type="match status" value="1"/>
</dbReference>
<dbReference type="PROSITE" id="PS50113">
    <property type="entry name" value="PAC"/>
    <property type="match status" value="1"/>
</dbReference>
<dbReference type="RefSeq" id="WP_048887300.1">
    <property type="nucleotide sequence ID" value="NZ_LFEJ01000003.1"/>
</dbReference>
<keyword evidence="13" id="KW-0472">Membrane</keyword>
<dbReference type="NCBIfam" id="TIGR00229">
    <property type="entry name" value="sensory_box"/>
    <property type="match status" value="1"/>
</dbReference>
<keyword evidence="9 22" id="KW-0418">Kinase</keyword>
<dbReference type="GO" id="GO:0005524">
    <property type="term" value="F:ATP binding"/>
    <property type="evidence" value="ECO:0007669"/>
    <property type="project" value="UniProtKB-KW"/>
</dbReference>
<dbReference type="FunFam" id="3.30.565.10:FF:000010">
    <property type="entry name" value="Sensor histidine kinase RcsC"/>
    <property type="match status" value="1"/>
</dbReference>
<dbReference type="Pfam" id="PF01627">
    <property type="entry name" value="Hpt"/>
    <property type="match status" value="1"/>
</dbReference>
<sequence length="901" mass="100265">MNAHSQYDLNALPAAVMIYDAEERLAAWNENITRFYPTLAPHLHKGATLSELAVRFIDAAYDTEPGRRQALAASIVANCRQDNHCEVRHASGRRVFVQHQRLPDGGIVSLHTDITRLDMARNSRQLLHDDFLLAAESIHIGIWDWQVTPDILQVNDALLMLTGQPRGEWHYSARFLQGLVHEEDRPVLREAMQKARKHHQPVFECEIRVRHAQGHWRWMLLSGQVITLTMDGEMERVIGTLQDITRRKEAELIAIDAAKAARQANEAKSAFLANMSHEIRTPMNGILGMTQLCLETDLNAEQRDYLTLVMSSAQSLLHIINDILDFSKIEAGKIELEEEALAIRPFIQTLIRPQMPAASEKGVELLVDIAPQVPDVLRFDSVRLRQILTNLLSNALKFTHQGEVLLAIEPDKRAGRWRFRVRDSGIGIPAEKQQLIFEAFSQADSSTTRRYGGTGLGLTISARLVGMMGGLLEVTSAPGLGSEFSFSLALESALSVSDNRKEQRFSGERVLVVDDNATNLRLLNAMLTAMGLAPRCVDNPRQALVQVSQQPPFPVILLDAQMPDMDGVSLALELSVLPQARQSRIIMLSSMNRHFDMNTLKRIGIAHYLHKPVDQSELHQALNALLRPAAPAALSAASPQPAPGETPQRPLRILLAEDNLVNQRLANRLLEQLGHRCETVGDGAAALARWREENWDVVLMDLQMPHMDGETAIALLREEERPRAGARQPVIAMTAHAMQGDKERCLAMGFDGYIAKPITREALTAELNRVTATAAPAPAPNAQTTPADEGLPVEAALLEQCGGDPQLVTELMAIFRSEIALLVAEIEQAIAGQDREALRRAAHKLRGEAITLDFNRLGELLRQLETGAKTLSETHLNQLLQALRQEQTRVVAWLQRREEKR</sequence>
<dbReference type="PANTHER" id="PTHR45339">
    <property type="entry name" value="HYBRID SIGNAL TRANSDUCTION HISTIDINE KINASE J"/>
    <property type="match status" value="1"/>
</dbReference>
<keyword evidence="7" id="KW-0812">Transmembrane</keyword>
<dbReference type="PROSITE" id="PS50109">
    <property type="entry name" value="HIS_KIN"/>
    <property type="match status" value="1"/>
</dbReference>
<dbReference type="SMART" id="SM00388">
    <property type="entry name" value="HisKA"/>
    <property type="match status" value="1"/>
</dbReference>
<protein>
    <recommendedName>
        <fullName evidence="15">Sensory/regulatory protein RpfC</fullName>
        <ecNumber evidence="3">2.7.13.3</ecNumber>
    </recommendedName>
</protein>
<dbReference type="Gene3D" id="1.20.120.160">
    <property type="entry name" value="HPT domain"/>
    <property type="match status" value="1"/>
</dbReference>
<dbReference type="SUPFAM" id="SSF47226">
    <property type="entry name" value="Histidine-containing phosphotransfer domain, HPT domain"/>
    <property type="match status" value="1"/>
</dbReference>
<dbReference type="FunFam" id="1.10.287.130:FF:000002">
    <property type="entry name" value="Two-component osmosensing histidine kinase"/>
    <property type="match status" value="1"/>
</dbReference>
<feature type="modified residue" description="4-aspartylphosphate" evidence="17">
    <location>
        <position position="701"/>
    </location>
</feature>
<feature type="modified residue" description="Phosphohistidine" evidence="16">
    <location>
        <position position="843"/>
    </location>
</feature>
<keyword evidence="12" id="KW-0902">Two-component regulatory system</keyword>
<dbReference type="InterPro" id="IPR005467">
    <property type="entry name" value="His_kinase_dom"/>
</dbReference>
<evidence type="ECO:0000256" key="5">
    <source>
        <dbReference type="ARBA" id="ARBA00022553"/>
    </source>
</evidence>
<dbReference type="InterPro" id="IPR004358">
    <property type="entry name" value="Sig_transdc_His_kin-like_C"/>
</dbReference>
<keyword evidence="5 17" id="KW-0597">Phosphoprotein</keyword>
<dbReference type="GO" id="GO:0005886">
    <property type="term" value="C:plasma membrane"/>
    <property type="evidence" value="ECO:0007669"/>
    <property type="project" value="UniProtKB-SubCell"/>
</dbReference>
<evidence type="ECO:0000256" key="16">
    <source>
        <dbReference type="PROSITE-ProRule" id="PRU00110"/>
    </source>
</evidence>
<keyword evidence="4" id="KW-1003">Cell membrane</keyword>
<dbReference type="InterPro" id="IPR000014">
    <property type="entry name" value="PAS"/>
</dbReference>
<dbReference type="PROSITE" id="PS50894">
    <property type="entry name" value="HPT"/>
    <property type="match status" value="1"/>
</dbReference>
<dbReference type="InterPro" id="IPR001789">
    <property type="entry name" value="Sig_transdc_resp-reg_receiver"/>
</dbReference>
<feature type="domain" description="HPt" evidence="21">
    <location>
        <begin position="804"/>
        <end position="897"/>
    </location>
</feature>
<gene>
    <name evidence="22" type="ORF">ACH50_03000</name>
</gene>
<evidence type="ECO:0000256" key="11">
    <source>
        <dbReference type="ARBA" id="ARBA00022989"/>
    </source>
</evidence>
<comment type="subunit">
    <text evidence="14">At low DSF concentrations, interacts with RpfF.</text>
</comment>
<dbReference type="Gene3D" id="3.30.565.10">
    <property type="entry name" value="Histidine kinase-like ATPase, C-terminal domain"/>
    <property type="match status" value="1"/>
</dbReference>
<feature type="domain" description="Response regulatory" evidence="19">
    <location>
        <begin position="652"/>
        <end position="771"/>
    </location>
</feature>
<feature type="domain" description="Histidine kinase" evidence="18">
    <location>
        <begin position="274"/>
        <end position="492"/>
    </location>
</feature>
<comment type="catalytic activity">
    <reaction evidence="1">
        <text>ATP + protein L-histidine = ADP + protein N-phospho-L-histidine.</text>
        <dbReference type="EC" id="2.7.13.3"/>
    </reaction>
</comment>
<dbReference type="InterPro" id="IPR001610">
    <property type="entry name" value="PAC"/>
</dbReference>
<dbReference type="CDD" id="cd16922">
    <property type="entry name" value="HATPase_EvgS-ArcB-TorS-like"/>
    <property type="match status" value="1"/>
</dbReference>
<feature type="domain" description="Response regulatory" evidence="19">
    <location>
        <begin position="509"/>
        <end position="626"/>
    </location>
</feature>
<evidence type="ECO:0000256" key="14">
    <source>
        <dbReference type="ARBA" id="ARBA00064003"/>
    </source>
</evidence>
<dbReference type="PANTHER" id="PTHR45339:SF1">
    <property type="entry name" value="HYBRID SIGNAL TRANSDUCTION HISTIDINE KINASE J"/>
    <property type="match status" value="1"/>
</dbReference>
<evidence type="ECO:0000256" key="3">
    <source>
        <dbReference type="ARBA" id="ARBA00012438"/>
    </source>
</evidence>
<evidence type="ECO:0000259" key="21">
    <source>
        <dbReference type="PROSITE" id="PS50894"/>
    </source>
</evidence>
<dbReference type="CDD" id="cd00082">
    <property type="entry name" value="HisKA"/>
    <property type="match status" value="1"/>
</dbReference>
<keyword evidence="6" id="KW-0808">Transferase</keyword>
<organism evidence="22 23">
    <name type="scientific">Franconibacter pulveris</name>
    <dbReference type="NCBI Taxonomy" id="435910"/>
    <lineage>
        <taxon>Bacteria</taxon>
        <taxon>Pseudomonadati</taxon>
        <taxon>Pseudomonadota</taxon>
        <taxon>Gammaproteobacteria</taxon>
        <taxon>Enterobacterales</taxon>
        <taxon>Enterobacteriaceae</taxon>
        <taxon>Franconibacter</taxon>
    </lineage>
</organism>
<evidence type="ECO:0000256" key="9">
    <source>
        <dbReference type="ARBA" id="ARBA00022777"/>
    </source>
</evidence>
<dbReference type="Gene3D" id="1.10.287.130">
    <property type="match status" value="1"/>
</dbReference>
<dbReference type="SUPFAM" id="SSF47384">
    <property type="entry name" value="Homodimeric domain of signal transducing histidine kinase"/>
    <property type="match status" value="1"/>
</dbReference>
<evidence type="ECO:0000256" key="7">
    <source>
        <dbReference type="ARBA" id="ARBA00022692"/>
    </source>
</evidence>
<dbReference type="InterPro" id="IPR003594">
    <property type="entry name" value="HATPase_dom"/>
</dbReference>
<dbReference type="InterPro" id="IPR035965">
    <property type="entry name" value="PAS-like_dom_sf"/>
</dbReference>
<dbReference type="Pfam" id="PF00512">
    <property type="entry name" value="HisKA"/>
    <property type="match status" value="1"/>
</dbReference>
<dbReference type="OrthoDB" id="9770795at2"/>
<comment type="caution">
    <text evidence="22">The sequence shown here is derived from an EMBL/GenBank/DDBJ whole genome shotgun (WGS) entry which is preliminary data.</text>
</comment>
<keyword evidence="11" id="KW-1133">Transmembrane helix</keyword>
<dbReference type="PROSITE" id="PS50110">
    <property type="entry name" value="RESPONSE_REGULATORY"/>
    <property type="match status" value="2"/>
</dbReference>
<dbReference type="SUPFAM" id="SSF52172">
    <property type="entry name" value="CheY-like"/>
    <property type="match status" value="2"/>
</dbReference>
<dbReference type="InterPro" id="IPR008207">
    <property type="entry name" value="Sig_transdc_His_kin_Hpt_dom"/>
</dbReference>
<dbReference type="InterPro" id="IPR036641">
    <property type="entry name" value="HPT_dom_sf"/>
</dbReference>
<evidence type="ECO:0000256" key="12">
    <source>
        <dbReference type="ARBA" id="ARBA00023012"/>
    </source>
</evidence>
<dbReference type="SUPFAM" id="SSF55874">
    <property type="entry name" value="ATPase domain of HSP90 chaperone/DNA topoisomerase II/histidine kinase"/>
    <property type="match status" value="1"/>
</dbReference>
<evidence type="ECO:0000256" key="17">
    <source>
        <dbReference type="PROSITE-ProRule" id="PRU00169"/>
    </source>
</evidence>
<keyword evidence="23" id="KW-1185">Reference proteome</keyword>
<dbReference type="InterPro" id="IPR036890">
    <property type="entry name" value="HATPase_C_sf"/>
</dbReference>
<evidence type="ECO:0000259" key="19">
    <source>
        <dbReference type="PROSITE" id="PS50110"/>
    </source>
</evidence>
<dbReference type="Gene3D" id="3.30.450.20">
    <property type="entry name" value="PAS domain"/>
    <property type="match status" value="1"/>
</dbReference>
<dbReference type="PATRIC" id="fig|1656095.3.peg.387"/>
<dbReference type="PRINTS" id="PR00344">
    <property type="entry name" value="BCTRLSENSOR"/>
</dbReference>
<dbReference type="Gene3D" id="3.40.50.2300">
    <property type="match status" value="2"/>
</dbReference>
<evidence type="ECO:0000256" key="15">
    <source>
        <dbReference type="ARBA" id="ARBA00068150"/>
    </source>
</evidence>
<proteinExistence type="predicted"/>
<dbReference type="EC" id="2.7.13.3" evidence="3"/>
<name>A0A0J8YFV1_9ENTR</name>
<keyword evidence="10" id="KW-0067">ATP-binding</keyword>
<dbReference type="CDD" id="cd00088">
    <property type="entry name" value="HPT"/>
    <property type="match status" value="1"/>
</dbReference>
<evidence type="ECO:0000256" key="13">
    <source>
        <dbReference type="ARBA" id="ARBA00023136"/>
    </source>
</evidence>
<accession>A0A0J8YFV1</accession>
<dbReference type="InterPro" id="IPR013655">
    <property type="entry name" value="PAS_fold_3"/>
</dbReference>
<evidence type="ECO:0000313" key="23">
    <source>
        <dbReference type="Proteomes" id="UP000037315"/>
    </source>
</evidence>
<dbReference type="InterPro" id="IPR036097">
    <property type="entry name" value="HisK_dim/P_sf"/>
</dbReference>
<dbReference type="SMART" id="SM00091">
    <property type="entry name" value="PAS"/>
    <property type="match status" value="1"/>
</dbReference>
<evidence type="ECO:0000259" key="20">
    <source>
        <dbReference type="PROSITE" id="PS50113"/>
    </source>
</evidence>
<evidence type="ECO:0000256" key="10">
    <source>
        <dbReference type="ARBA" id="ARBA00022840"/>
    </source>
</evidence>
<evidence type="ECO:0000313" key="22">
    <source>
        <dbReference type="EMBL" id="KMV36394.1"/>
    </source>
</evidence>
<evidence type="ECO:0000259" key="18">
    <source>
        <dbReference type="PROSITE" id="PS50109"/>
    </source>
</evidence>
<reference evidence="22 23" key="1">
    <citation type="submission" date="2015-06" db="EMBL/GenBank/DDBJ databases">
        <title>Genome sequencing of Cronobacter sp. strain DJ34 isolated from petroleum contaminated sludge of Duliajan Oil Fields, Assam, India.</title>
        <authorList>
            <person name="Pal S."/>
            <person name="Banerjee T.D."/>
            <person name="Roy A."/>
            <person name="Sar P."/>
            <person name="Kazy S.K."/>
        </authorList>
    </citation>
    <scope>NUCLEOTIDE SEQUENCE [LARGE SCALE GENOMIC DNA]</scope>
    <source>
        <strain evidence="22 23">DJ34</strain>
    </source>
</reference>
<comment type="subcellular location">
    <subcellularLocation>
        <location evidence="2">Cell membrane</location>
        <topology evidence="2">Multi-pass membrane protein</topology>
    </subcellularLocation>
</comment>
<dbReference type="Pfam" id="PF00072">
    <property type="entry name" value="Response_reg"/>
    <property type="match status" value="2"/>
</dbReference>
<dbReference type="Pfam" id="PF08447">
    <property type="entry name" value="PAS_3"/>
    <property type="match status" value="1"/>
</dbReference>
<dbReference type="InterPro" id="IPR011006">
    <property type="entry name" value="CheY-like_superfamily"/>
</dbReference>
<evidence type="ECO:0000256" key="8">
    <source>
        <dbReference type="ARBA" id="ARBA00022741"/>
    </source>
</evidence>
<dbReference type="STRING" id="1121863.GCA_000621185_00744"/>
<dbReference type="Pfam" id="PF02518">
    <property type="entry name" value="HATPase_c"/>
    <property type="match status" value="1"/>
</dbReference>
<dbReference type="InterPro" id="IPR003661">
    <property type="entry name" value="HisK_dim/P_dom"/>
</dbReference>
<evidence type="ECO:0000256" key="1">
    <source>
        <dbReference type="ARBA" id="ARBA00000085"/>
    </source>
</evidence>
<dbReference type="Pfam" id="PF12860">
    <property type="entry name" value="PAS_7"/>
    <property type="match status" value="1"/>
</dbReference>
<dbReference type="CDD" id="cd17546">
    <property type="entry name" value="REC_hyHK_CKI1_RcsC-like"/>
    <property type="match status" value="1"/>
</dbReference>
<feature type="domain" description="PAC" evidence="20">
    <location>
        <begin position="203"/>
        <end position="256"/>
    </location>
</feature>
<dbReference type="SMART" id="SM00086">
    <property type="entry name" value="PAC"/>
    <property type="match status" value="1"/>
</dbReference>
<feature type="modified residue" description="4-aspartylphosphate" evidence="17">
    <location>
        <position position="559"/>
    </location>
</feature>
<dbReference type="GO" id="GO:0000155">
    <property type="term" value="F:phosphorelay sensor kinase activity"/>
    <property type="evidence" value="ECO:0007669"/>
    <property type="project" value="InterPro"/>
</dbReference>
<dbReference type="SMART" id="SM00387">
    <property type="entry name" value="HATPase_c"/>
    <property type="match status" value="1"/>
</dbReference>
<evidence type="ECO:0000256" key="2">
    <source>
        <dbReference type="ARBA" id="ARBA00004651"/>
    </source>
</evidence>
<dbReference type="Proteomes" id="UP000037315">
    <property type="component" value="Unassembled WGS sequence"/>
</dbReference>
<keyword evidence="8" id="KW-0547">Nucleotide-binding</keyword>
<evidence type="ECO:0000256" key="4">
    <source>
        <dbReference type="ARBA" id="ARBA00022475"/>
    </source>
</evidence>
<dbReference type="EMBL" id="LFEJ01000003">
    <property type="protein sequence ID" value="KMV36394.1"/>
    <property type="molecule type" value="Genomic_DNA"/>
</dbReference>
<dbReference type="AlphaFoldDB" id="A0A0J8YFV1"/>
<dbReference type="SUPFAM" id="SSF55785">
    <property type="entry name" value="PYP-like sensor domain (PAS domain)"/>
    <property type="match status" value="1"/>
</dbReference>
<evidence type="ECO:0000256" key="6">
    <source>
        <dbReference type="ARBA" id="ARBA00022679"/>
    </source>
</evidence>
<dbReference type="SMART" id="SM00448">
    <property type="entry name" value="REC"/>
    <property type="match status" value="2"/>
</dbReference>
<dbReference type="InterPro" id="IPR000700">
    <property type="entry name" value="PAS-assoc_C"/>
</dbReference>